<dbReference type="PROSITE" id="PS00107">
    <property type="entry name" value="PROTEIN_KINASE_ATP"/>
    <property type="match status" value="1"/>
</dbReference>
<dbReference type="SUPFAM" id="SSF56112">
    <property type="entry name" value="Protein kinase-like (PK-like)"/>
    <property type="match status" value="2"/>
</dbReference>
<dbReference type="Gene3D" id="1.10.510.10">
    <property type="entry name" value="Transferase(Phosphotransferase) domain 1"/>
    <property type="match status" value="2"/>
</dbReference>
<dbReference type="InterPro" id="IPR000719">
    <property type="entry name" value="Prot_kinase_dom"/>
</dbReference>
<dbReference type="PANTHER" id="PTHR46699">
    <property type="entry name" value="SERINE/THREONINE-PROTEIN KINASE STN8, CHLOROPLASTIC-RELATED"/>
    <property type="match status" value="1"/>
</dbReference>
<dbReference type="Pfam" id="PF12819">
    <property type="entry name" value="Malectin_like"/>
    <property type="match status" value="1"/>
</dbReference>
<dbReference type="AlphaFoldDB" id="A0A1D6M6M1"/>
<comment type="subcellular location">
    <subcellularLocation>
        <location evidence="1">Membrane</location>
        <topology evidence="1">Single-pass membrane protein</topology>
    </subcellularLocation>
</comment>
<dbReference type="PANTHER" id="PTHR46699:SF1">
    <property type="entry name" value="SERINE_THREONINE-PROTEIN KINASE STN8, CHLOROPLASTIC"/>
    <property type="match status" value="1"/>
</dbReference>
<dbReference type="ExpressionAtlas" id="A0A1D6M6M1">
    <property type="expression patterns" value="baseline and differential"/>
</dbReference>
<dbReference type="FunFam" id="3.30.200.20:FF:000394">
    <property type="entry name" value="Leucine-rich repeat receptor-like protein kinase"/>
    <property type="match status" value="1"/>
</dbReference>
<dbReference type="Pfam" id="PF07714">
    <property type="entry name" value="PK_Tyr_Ser-Thr"/>
    <property type="match status" value="1"/>
</dbReference>
<dbReference type="InterPro" id="IPR017441">
    <property type="entry name" value="Protein_kinase_ATP_BS"/>
</dbReference>
<evidence type="ECO:0000256" key="6">
    <source>
        <dbReference type="ARBA" id="ARBA00022777"/>
    </source>
</evidence>
<proteinExistence type="predicted"/>
<evidence type="ECO:0000256" key="3">
    <source>
        <dbReference type="ARBA" id="ARBA00022553"/>
    </source>
</evidence>
<dbReference type="FunFam" id="1.10.510.10:FF:000146">
    <property type="entry name" value="LRR receptor-like serine/threonine-protein kinase IOS1"/>
    <property type="match status" value="1"/>
</dbReference>
<evidence type="ECO:0000256" key="7">
    <source>
        <dbReference type="ARBA" id="ARBA00022840"/>
    </source>
</evidence>
<gene>
    <name evidence="11" type="ORF">ZEAMMB73_Zm00001d038485</name>
</gene>
<dbReference type="EMBL" id="CM000782">
    <property type="protein sequence ID" value="AQK86724.1"/>
    <property type="molecule type" value="Genomic_DNA"/>
</dbReference>
<keyword evidence="2" id="KW-0723">Serine/threonine-protein kinase</keyword>
<feature type="binding site" evidence="9">
    <location>
        <position position="326"/>
    </location>
    <ligand>
        <name>ATP</name>
        <dbReference type="ChEBI" id="CHEBI:30616"/>
    </ligand>
</feature>
<dbReference type="CDD" id="cd14066">
    <property type="entry name" value="STKc_IRAK"/>
    <property type="match status" value="1"/>
</dbReference>
<evidence type="ECO:0000313" key="11">
    <source>
        <dbReference type="EMBL" id="AQK86724.1"/>
    </source>
</evidence>
<evidence type="ECO:0000256" key="8">
    <source>
        <dbReference type="ARBA" id="ARBA00023170"/>
    </source>
</evidence>
<feature type="domain" description="Protein kinase" evidence="10">
    <location>
        <begin position="298"/>
        <end position="566"/>
    </location>
</feature>
<keyword evidence="3" id="KW-0597">Phosphoprotein</keyword>
<protein>
    <submittedName>
        <fullName evidence="11">Serine/threonine-protein kinase STN8 chloroplastic</fullName>
    </submittedName>
</protein>
<dbReference type="InterPro" id="IPR024788">
    <property type="entry name" value="Malectin-like_Carb-bd_dom"/>
</dbReference>
<evidence type="ECO:0000259" key="10">
    <source>
        <dbReference type="PROSITE" id="PS50011"/>
    </source>
</evidence>
<dbReference type="STRING" id="4577.A0A1D6M6M1"/>
<keyword evidence="6 11" id="KW-0418">Kinase</keyword>
<dbReference type="Gene3D" id="3.30.200.20">
    <property type="entry name" value="Phosphorylase Kinase, domain 1"/>
    <property type="match status" value="2"/>
</dbReference>
<dbReference type="GO" id="GO:0005524">
    <property type="term" value="F:ATP binding"/>
    <property type="evidence" value="ECO:0007669"/>
    <property type="project" value="UniProtKB-UniRule"/>
</dbReference>
<dbReference type="InParanoid" id="A0A1D6M6M1"/>
<name>A0A1D6M6M1_MAIZE</name>
<dbReference type="GO" id="GO:0016020">
    <property type="term" value="C:membrane"/>
    <property type="evidence" value="ECO:0007669"/>
    <property type="project" value="UniProtKB-SubCell"/>
</dbReference>
<reference evidence="11" key="1">
    <citation type="submission" date="2015-12" db="EMBL/GenBank/DDBJ databases">
        <title>Update maize B73 reference genome by single molecule sequencing technologies.</title>
        <authorList>
            <consortium name="Maize Genome Sequencing Project"/>
            <person name="Ware D."/>
        </authorList>
    </citation>
    <scope>NUCLEOTIDE SEQUENCE</scope>
    <source>
        <tissue evidence="11">Seedling</tissue>
    </source>
</reference>
<evidence type="ECO:0000256" key="5">
    <source>
        <dbReference type="ARBA" id="ARBA00022741"/>
    </source>
</evidence>
<dbReference type="SMR" id="A0A1D6M6M1"/>
<accession>A0A1D6M6M1</accession>
<dbReference type="eggNOG" id="KOG0594">
    <property type="taxonomic scope" value="Eukaryota"/>
</dbReference>
<dbReference type="InterPro" id="IPR008271">
    <property type="entry name" value="Ser/Thr_kinase_AS"/>
</dbReference>
<keyword evidence="8" id="KW-0675">Receptor</keyword>
<dbReference type="PROSITE" id="PS50011">
    <property type="entry name" value="PROTEIN_KINASE_DOM"/>
    <property type="match status" value="2"/>
</dbReference>
<feature type="domain" description="Protein kinase" evidence="10">
    <location>
        <begin position="859"/>
        <end position="1207"/>
    </location>
</feature>
<organism evidence="11">
    <name type="scientific">Zea mays</name>
    <name type="common">Maize</name>
    <dbReference type="NCBI Taxonomy" id="4577"/>
    <lineage>
        <taxon>Eukaryota</taxon>
        <taxon>Viridiplantae</taxon>
        <taxon>Streptophyta</taxon>
        <taxon>Embryophyta</taxon>
        <taxon>Tracheophyta</taxon>
        <taxon>Spermatophyta</taxon>
        <taxon>Magnoliopsida</taxon>
        <taxon>Liliopsida</taxon>
        <taxon>Poales</taxon>
        <taxon>Poaceae</taxon>
        <taxon>PACMAD clade</taxon>
        <taxon>Panicoideae</taxon>
        <taxon>Andropogonodae</taxon>
        <taxon>Andropogoneae</taxon>
        <taxon>Tripsacinae</taxon>
        <taxon>Zea</taxon>
    </lineage>
</organism>
<keyword evidence="4" id="KW-0808">Transferase</keyword>
<dbReference type="FunCoup" id="A0A1D6M6M1">
    <property type="interactions" value="329"/>
</dbReference>
<dbReference type="PaxDb" id="4577-GRMZM2G701201_P02"/>
<evidence type="ECO:0000256" key="1">
    <source>
        <dbReference type="ARBA" id="ARBA00004167"/>
    </source>
</evidence>
<evidence type="ECO:0000256" key="2">
    <source>
        <dbReference type="ARBA" id="ARBA00022527"/>
    </source>
</evidence>
<dbReference type="InterPro" id="IPR011009">
    <property type="entry name" value="Kinase-like_dom_sf"/>
</dbReference>
<dbReference type="PROSITE" id="PS00108">
    <property type="entry name" value="PROTEIN_KINASE_ST"/>
    <property type="match status" value="2"/>
</dbReference>
<dbReference type="GO" id="GO:0004674">
    <property type="term" value="F:protein serine/threonine kinase activity"/>
    <property type="evidence" value="ECO:0007669"/>
    <property type="project" value="UniProtKB-KW"/>
</dbReference>
<sequence>MIIDAIDWLVLSTTEKVRNIYDDLFEVPSKVMQTAITPRDATSSINFYWNSKGSSLGYIPVFHFSEVLQAGAGVVRQFNININGKRFTSHDYYTPRHLESGYVYGTRPYTNQIRYNVSIVKTDTSTLPPIINADEIFIVISTTNVGTDSEDGTWDGLTCSYAISDPPKITALNMSFSGLTGDISSAFANLKAVQSFYADNPDLCTNAGDSCQTAPQGKSKLVIYYVAVPMALIVVALAVLLCCLLRRRKTRGLADVSVKPRDKTPTSLASMAADEHRLSSLRLENRRFTYEDLEMITDSFKRVIGRGGFGYVYEGFLEDGTQVAVKMRSQSSNQGAKEFLTEAQILTRIHHKNLVSMVGYCKDGVYMALVYEYMSEGSLQEHIAGKRLTWGQRLRIALESAQGLEYLHRGCNPPLIHRDVKTSNILLNAKLEAKVADFGMSKALDRDTYASTNTLVGTPGYVDPEYLETMQPSTKSDVYSFGVVLLELVTGRPPILHSPQPTSVIQWARQHLARGDIEVVVDASMGGNHDVNSVWKAAEVALQCTEQASAQRPTMGDVVAQLLECLDLEKGRSANESFCDGDDSGSATASLSHSSAFVTGRIFGTVPMVETGPATRRALVCVSLSPLSPLPRARLPSAPPWDESAFLAMAASHLPPAATLVKKYPTLLHPFGAKPHAQRLIFRCRATSSEGADDGWASFVDELKRSLQVDPSDAVISNAGAGLTSNNDLVTALPLEPSAGPAAGDATTAAAGAVSELLGVDASGAVATPDRLLSSLLHLDASNPVASVAGGALSRLDALTSGLSDAQRWALFGFLAATWLYLTARPGVLSGAVDMYVLAPLQLALDSVLGRRSLKMSDFVVGERIGEGSFGVVYAGAVVPKNGAVVEERSGKAKTSLQNDDRYKEKVILKKIKVMTVGAKECGDYEEWFNYRVSRAAPESCADFLGSFVADKNKAEFVKGGKWLVWKFEGDRTLANYLSERGFPSNLERLMFGRVLQGLGPLEREALVVKQVMRQLITSLKRIHATGIVHRDIKPSNLVVTRRGQVKLIDFGAATDLRIGKNYVPDRALLDPDYCPPELYVLPEETPEPPPEPIAAILSPILWQQQPSLQLNSPDLFDMYSAGIVLMQMAIPTLRTQSGLKNFNAELRSAGYDLNRWRQSARRRPDLQILDLDSGRGWDLATKLISERGANGGGRLSAAAALRHPYFLLGGDQAAAVLSKFSLSK</sequence>
<dbReference type="SMART" id="SM00220">
    <property type="entry name" value="S_TKc"/>
    <property type="match status" value="2"/>
</dbReference>
<keyword evidence="5 9" id="KW-0547">Nucleotide-binding</keyword>
<keyword evidence="7 9" id="KW-0067">ATP-binding</keyword>
<dbReference type="Pfam" id="PF00069">
    <property type="entry name" value="Pkinase"/>
    <property type="match status" value="1"/>
</dbReference>
<evidence type="ECO:0000256" key="4">
    <source>
        <dbReference type="ARBA" id="ARBA00022679"/>
    </source>
</evidence>
<evidence type="ECO:0000256" key="9">
    <source>
        <dbReference type="PROSITE-ProRule" id="PRU10141"/>
    </source>
</evidence>
<dbReference type="InterPro" id="IPR001245">
    <property type="entry name" value="Ser-Thr/Tyr_kinase_cat_dom"/>
</dbReference>